<protein>
    <submittedName>
        <fullName evidence="1">Uncharacterized protein</fullName>
    </submittedName>
</protein>
<dbReference type="Proteomes" id="UP000822862">
    <property type="component" value="Chromosome"/>
</dbReference>
<gene>
    <name evidence="1" type="ORF">RHAB15C_0000660</name>
</gene>
<sequence>MTFRSLKILSCEYALPFFKKIYRKKSVSEKKNRFSFKKIDKKLYYTVISTKTKSTFY</sequence>
<accession>A0ABX8Z3Y3</accession>
<reference evidence="1 2" key="1">
    <citation type="submission" date="2020-01" db="EMBL/GenBank/DDBJ databases">
        <authorList>
            <person name="Sixt B."/>
            <person name="Schulz F."/>
            <person name="Kostanjsek R."/>
            <person name="Koestlbacher S."/>
            <person name="Collingro A."/>
            <person name="Toenshoff E."/>
            <person name="Horn M."/>
        </authorList>
    </citation>
    <scope>NUCLEOTIDE SEQUENCE [LARGE SCALE GENOMIC DNA]</scope>
    <source>
        <strain evidence="1 2">15C</strain>
    </source>
</reference>
<reference evidence="1 2" key="2">
    <citation type="submission" date="2021-05" db="EMBL/GenBank/DDBJ databases">
        <title>Ecology and evolution of chlamydial symbionts of arthropods.</title>
        <authorList>
            <person name="Halter T."/>
            <person name="Sixt B.S."/>
            <person name="Toenshoff E.R."/>
            <person name="Koestlbacher S."/>
            <person name="Schulz F."/>
            <person name="Kostanjsek R."/>
            <person name="Collingro A."/>
            <person name="Hendrickx F."/>
            <person name="Horn M."/>
        </authorList>
    </citation>
    <scope>NUCLEOTIDE SEQUENCE [LARGE SCALE GENOMIC DNA]</scope>
    <source>
        <strain evidence="1 2">15C</strain>
    </source>
</reference>
<keyword evidence="2" id="KW-1185">Reference proteome</keyword>
<evidence type="ECO:0000313" key="1">
    <source>
        <dbReference type="EMBL" id="QZA58781.1"/>
    </source>
</evidence>
<evidence type="ECO:0000313" key="2">
    <source>
        <dbReference type="Proteomes" id="UP000822862"/>
    </source>
</evidence>
<dbReference type="EMBL" id="CP075585">
    <property type="protein sequence ID" value="QZA58781.1"/>
    <property type="molecule type" value="Genomic_DNA"/>
</dbReference>
<name>A0ABX8Z3Y3_9BACT</name>
<proteinExistence type="predicted"/>
<organism evidence="1 2">
    <name type="scientific">Candidatus Rhabdochlamydia porcellionis</name>
    <dbReference type="NCBI Taxonomy" id="225148"/>
    <lineage>
        <taxon>Bacteria</taxon>
        <taxon>Pseudomonadati</taxon>
        <taxon>Chlamydiota</taxon>
        <taxon>Chlamydiia</taxon>
        <taxon>Parachlamydiales</taxon>
        <taxon>Candidatus Rhabdochlamydiaceae</taxon>
        <taxon>Candidatus Rhabdochlamydia</taxon>
    </lineage>
</organism>